<accession>A0A2M6NZF1</accession>
<evidence type="ECO:0000259" key="2">
    <source>
        <dbReference type="Pfam" id="PF01551"/>
    </source>
</evidence>
<dbReference type="InterPro" id="IPR011055">
    <property type="entry name" value="Dup_hybrid_motif"/>
</dbReference>
<name>A0A2M6NZF1_9BACT</name>
<dbReference type="Gene3D" id="2.60.40.10">
    <property type="entry name" value="Immunoglobulins"/>
    <property type="match status" value="3"/>
</dbReference>
<dbReference type="SUPFAM" id="SSF51261">
    <property type="entry name" value="Duplicated hybrid motif"/>
    <property type="match status" value="1"/>
</dbReference>
<evidence type="ECO:0000313" key="3">
    <source>
        <dbReference type="EMBL" id="PIR76834.1"/>
    </source>
</evidence>
<proteinExistence type="predicted"/>
<evidence type="ECO:0000256" key="1">
    <source>
        <dbReference type="SAM" id="MobiDB-lite"/>
    </source>
</evidence>
<protein>
    <recommendedName>
        <fullName evidence="2">M23ase beta-sheet core domain-containing protein</fullName>
    </recommendedName>
</protein>
<dbReference type="PANTHER" id="PTHR21666:SF270">
    <property type="entry name" value="MUREIN HYDROLASE ACTIVATOR ENVC"/>
    <property type="match status" value="1"/>
</dbReference>
<dbReference type="Proteomes" id="UP000228528">
    <property type="component" value="Unassembled WGS sequence"/>
</dbReference>
<evidence type="ECO:0000313" key="4">
    <source>
        <dbReference type="Proteomes" id="UP000228528"/>
    </source>
</evidence>
<sequence length="800" mass="87035">MYKLSKFFYIVVIVISFLFFKPCEAMVFSGFSYPESAKDTSILPISLRLGEGWTANTGKKYIGHLGEDFVGDVGNPVYAIADGIVEYVSGWPNCPRSKNHGWGPVIIIKHFVSDPLKFNTDGTILSEETEKNPSQIFAQYSHLTNVLVTPGQHISKGEKIAEIGSVCPYIPHLHFEIKDSESLKIDSGNGGAGTGYSGIDGYAPHRYKPSAFIDLNKDLVVEDEISAAEEPTAEPEKSTNFFWSNLWNSLLSWQIWHVFTKPSNSSLPTAQELSDVPIEEIDRPSVPLTEQPLYALSFAKSPLIVEADPGQEVLVSILATNDGNTPWQNKNISLNVVGGQAQNAVFYHESWLTKLRPTRLDQSQVEAQENGSFSFRMRVPQEPGTVDFRVQVVREDHGSFVQIGNIFFTIRIIVSEQQESSQPLPQQEVLSEKIVPPTFPKDVTPPPIEIPLEKTPVEQKSIVKKVIDFFKRLTGGGGSSQEEPAVEPIPESFPDDPVEIDTTPVPSSIEITSIADGYITTSSVIIVEGTAMGDVASVMLEETTSTVSVTQTVWSFPVDLSLGTSTLAFVGLDNNGIEITAVVSTTIFRDTEIITPDILPSPIVTTAPTIATSDTIILEGIASSTISVVSGTNEILTVTSTVIDGEWSMTVPLEEGANTFAFVGMDTQGISSASSSFVIERDTTPPVVSFVTLRHGDELLETTILDEEEDVSFEVQFLFPPGPGDVFDICPDGSSIFIDSESPLLQSFPDLISTFLETPCVWFTQTTTSSVISFPIAAQIQTIPVIARVRGTDAVGNGGD</sequence>
<dbReference type="GO" id="GO:0004222">
    <property type="term" value="F:metalloendopeptidase activity"/>
    <property type="evidence" value="ECO:0007669"/>
    <property type="project" value="TreeGrafter"/>
</dbReference>
<feature type="region of interest" description="Disordered" evidence="1">
    <location>
        <begin position="476"/>
        <end position="497"/>
    </location>
</feature>
<dbReference type="InterPro" id="IPR016047">
    <property type="entry name" value="M23ase_b-sheet_dom"/>
</dbReference>
<comment type="caution">
    <text evidence="3">The sequence shown here is derived from an EMBL/GenBank/DDBJ whole genome shotgun (WGS) entry which is preliminary data.</text>
</comment>
<dbReference type="PANTHER" id="PTHR21666">
    <property type="entry name" value="PEPTIDASE-RELATED"/>
    <property type="match status" value="1"/>
</dbReference>
<dbReference type="Gene3D" id="2.70.70.10">
    <property type="entry name" value="Glucose Permease (Domain IIA)"/>
    <property type="match status" value="1"/>
</dbReference>
<reference evidence="4" key="1">
    <citation type="submission" date="2017-09" db="EMBL/GenBank/DDBJ databases">
        <title>Depth-based differentiation of microbial function through sediment-hosted aquifers and enrichment of novel symbionts in the deep terrestrial subsurface.</title>
        <authorList>
            <person name="Probst A.J."/>
            <person name="Ladd B."/>
            <person name="Jarett J.K."/>
            <person name="Geller-Mcgrath D.E."/>
            <person name="Sieber C.M.K."/>
            <person name="Emerson J.B."/>
            <person name="Anantharaman K."/>
            <person name="Thomas B.C."/>
            <person name="Malmstrom R."/>
            <person name="Stieglmeier M."/>
            <person name="Klingl A."/>
            <person name="Woyke T."/>
            <person name="Ryan C.M."/>
            <person name="Banfield J.F."/>
        </authorList>
    </citation>
    <scope>NUCLEOTIDE SEQUENCE [LARGE SCALE GENOMIC DNA]</scope>
</reference>
<feature type="domain" description="M23ase beta-sheet core" evidence="2">
    <location>
        <begin position="64"/>
        <end position="180"/>
    </location>
</feature>
<feature type="non-terminal residue" evidence="3">
    <location>
        <position position="800"/>
    </location>
</feature>
<dbReference type="Pfam" id="PF01551">
    <property type="entry name" value="Peptidase_M23"/>
    <property type="match status" value="1"/>
</dbReference>
<organism evidence="3 4">
    <name type="scientific">Candidatus Magasanikbacteria bacterium CG10_big_fil_rev_8_21_14_0_10_38_6</name>
    <dbReference type="NCBI Taxonomy" id="1974647"/>
    <lineage>
        <taxon>Bacteria</taxon>
        <taxon>Candidatus Magasanikiibacteriota</taxon>
    </lineage>
</organism>
<dbReference type="AlphaFoldDB" id="A0A2M6NZF1"/>
<dbReference type="InterPro" id="IPR013783">
    <property type="entry name" value="Ig-like_fold"/>
</dbReference>
<gene>
    <name evidence="3" type="ORF">COU30_05720</name>
</gene>
<dbReference type="EMBL" id="PFBW01000237">
    <property type="protein sequence ID" value="PIR76834.1"/>
    <property type="molecule type" value="Genomic_DNA"/>
</dbReference>
<dbReference type="InterPro" id="IPR050570">
    <property type="entry name" value="Cell_wall_metabolism_enzyme"/>
</dbReference>
<dbReference type="CDD" id="cd12797">
    <property type="entry name" value="M23_peptidase"/>
    <property type="match status" value="1"/>
</dbReference>